<keyword evidence="2" id="KW-1185">Reference proteome</keyword>
<evidence type="ECO:0000313" key="2">
    <source>
        <dbReference type="Proteomes" id="UP000050833"/>
    </source>
</evidence>
<reference evidence="1 2" key="1">
    <citation type="submission" date="2015-10" db="EMBL/GenBank/DDBJ databases">
        <title>Butyribacter intestini gen. nov., sp. nov., a butyric acid-producing bacterium of the family Lachnospiraceae isolated from the human faeces.</title>
        <authorList>
            <person name="Zou Y."/>
            <person name="Xue W."/>
            <person name="Luo G."/>
            <person name="Lv M."/>
        </authorList>
    </citation>
    <scope>NUCLEOTIDE SEQUENCE [LARGE SCALE GENOMIC DNA]</scope>
    <source>
        <strain evidence="1 2">TF01-11</strain>
    </source>
</reference>
<comment type="caution">
    <text evidence="1">The sequence shown here is derived from an EMBL/GenBank/DDBJ whole genome shotgun (WGS) entry which is preliminary data.</text>
</comment>
<organism evidence="1 2">
    <name type="scientific">Butyribacter intestini</name>
    <dbReference type="NCBI Taxonomy" id="1703332"/>
    <lineage>
        <taxon>Bacteria</taxon>
        <taxon>Bacillati</taxon>
        <taxon>Bacillota</taxon>
        <taxon>Clostridia</taxon>
        <taxon>Lachnospirales</taxon>
        <taxon>Lachnospiraceae</taxon>
        <taxon>Butyribacter</taxon>
    </lineage>
</organism>
<sequence>MNRIYYKIFSLKFKKLMNKFDEKLGRVYTGKFKDVKSNFPQNWENKTIILTYVNEKEIHICDKGVNNSHYMAELLGRIEYKGVSCYVNEDTIIIQI</sequence>
<accession>A0AAW3JTX1</accession>
<protein>
    <submittedName>
        <fullName evidence="1">Uncharacterized protein</fullName>
    </submittedName>
</protein>
<dbReference type="EMBL" id="LLKB01000001">
    <property type="protein sequence ID" value="KQC85850.1"/>
    <property type="molecule type" value="Genomic_DNA"/>
</dbReference>
<dbReference type="Proteomes" id="UP000050833">
    <property type="component" value="Unassembled WGS sequence"/>
</dbReference>
<gene>
    <name evidence="1" type="ORF">APZ18_01200</name>
</gene>
<dbReference type="RefSeq" id="WP_055940838.1">
    <property type="nucleotide sequence ID" value="NZ_JAQDCV010000006.1"/>
</dbReference>
<proteinExistence type="predicted"/>
<dbReference type="AlphaFoldDB" id="A0AAW3JTX1"/>
<name>A0AAW3JTX1_9FIRM</name>
<evidence type="ECO:0000313" key="1">
    <source>
        <dbReference type="EMBL" id="KQC85850.1"/>
    </source>
</evidence>